<dbReference type="InterPro" id="IPR029058">
    <property type="entry name" value="AB_hydrolase_fold"/>
</dbReference>
<accession>A0A9Q1C770</accession>
<keyword evidence="2" id="KW-0378">Hydrolase</keyword>
<gene>
    <name evidence="6" type="ORF">HOLleu_14182</name>
</gene>
<dbReference type="Pfam" id="PF00135">
    <property type="entry name" value="COesterase"/>
    <property type="match status" value="1"/>
</dbReference>
<evidence type="ECO:0000313" key="6">
    <source>
        <dbReference type="EMBL" id="KAJ8040001.1"/>
    </source>
</evidence>
<evidence type="ECO:0000256" key="2">
    <source>
        <dbReference type="ARBA" id="ARBA00022801"/>
    </source>
</evidence>
<sequence length="578" mass="64569">MKLLVLVFTFVEAILHVSKAELFDPSTLIADTTYGKLEGIDLEESYGFIGVPFAKPPVGPLRFSAPQPLEGWNGTYKADFFGVGCMQRCSEPWSSCPTLIQEDCLYLNIYTPKDIFENPRKRGVLIFIHGGTFVGGAGGVPLYDGRFLANMTGIVVVTINYRLGAFGWLYLGEMLDPDAGEVTKLANFGMDDQRMAFQYVQDNIAVFGGDPNKVSMSVTISGQSAGSQSAGLHLVTEKSNGLFQQLFMISNPFALPYKLPGDALKLADVFADELGCPSRDLSCFRSKDADAVLAASRSAPSTIINPREIFQFFEQWSPTVGEGEYPPEPVEAFEQGQFTKVPTMAGTVTEEGRAYIYGVFSNPVPWWMYRVVVRLLVPNIGKDIIDMYPPMTLADDQREILNRLITDYIFLCSTSHISQMMTSHGVSDVYNYVNDASFSFYWQWGSDDTCYLYPCHGGDLVFIFRSAPLANETFTPGEQEMVDAMTAYIGNFVETGNPNTPVSGEQRAWQQRNLPYWPRLFEKPGNTYTLYYSACKNSVISGYRKEFCDFMDTYGYYGIPYLNSIPESMSFSDDQCRC</sequence>
<keyword evidence="4" id="KW-0732">Signal</keyword>
<protein>
    <submittedName>
        <fullName evidence="6">cAMP-regulated D2 protein</fullName>
    </submittedName>
</protein>
<feature type="domain" description="Carboxylesterase type B" evidence="5">
    <location>
        <begin position="29"/>
        <end position="550"/>
    </location>
</feature>
<keyword evidence="7" id="KW-1185">Reference proteome</keyword>
<feature type="active site" description="Charge relay system" evidence="3">
    <location>
        <position position="351"/>
    </location>
</feature>
<reference evidence="6" key="1">
    <citation type="submission" date="2021-10" db="EMBL/GenBank/DDBJ databases">
        <title>Tropical sea cucumber genome reveals ecological adaptation and Cuvierian tubules defense mechanism.</title>
        <authorList>
            <person name="Chen T."/>
        </authorList>
    </citation>
    <scope>NUCLEOTIDE SEQUENCE</scope>
    <source>
        <strain evidence="6">Nanhai2018</strain>
        <tissue evidence="6">Muscle</tissue>
    </source>
</reference>
<proteinExistence type="inferred from homology"/>
<feature type="chain" id="PRO_5040150891" evidence="4">
    <location>
        <begin position="21"/>
        <end position="578"/>
    </location>
</feature>
<evidence type="ECO:0000313" key="7">
    <source>
        <dbReference type="Proteomes" id="UP001152320"/>
    </source>
</evidence>
<dbReference type="PANTHER" id="PTHR45570:SF1">
    <property type="entry name" value="CARBOXYLIC ESTER HYDROLASE"/>
    <property type="match status" value="1"/>
</dbReference>
<dbReference type="PANTHER" id="PTHR45570">
    <property type="entry name" value="CARBOXYLIC ESTER HYDROLASE"/>
    <property type="match status" value="1"/>
</dbReference>
<dbReference type="GO" id="GO:0004104">
    <property type="term" value="F:cholinesterase activity"/>
    <property type="evidence" value="ECO:0007669"/>
    <property type="project" value="InterPro"/>
</dbReference>
<dbReference type="Proteomes" id="UP001152320">
    <property type="component" value="Chromosome 6"/>
</dbReference>
<evidence type="ECO:0000256" key="3">
    <source>
        <dbReference type="PIRSR" id="PIRSR600997-1"/>
    </source>
</evidence>
<feature type="signal peptide" evidence="4">
    <location>
        <begin position="1"/>
        <end position="20"/>
    </location>
</feature>
<comment type="similarity">
    <text evidence="1">Belongs to the type-B carboxylesterase/lipase family.</text>
</comment>
<evidence type="ECO:0000259" key="5">
    <source>
        <dbReference type="Pfam" id="PF00135"/>
    </source>
</evidence>
<feature type="active site" description="Acyl-ester intermediate" evidence="3">
    <location>
        <position position="224"/>
    </location>
</feature>
<dbReference type="EMBL" id="JAIZAY010000006">
    <property type="protein sequence ID" value="KAJ8040001.1"/>
    <property type="molecule type" value="Genomic_DNA"/>
</dbReference>
<dbReference type="AlphaFoldDB" id="A0A9Q1C770"/>
<comment type="caution">
    <text evidence="6">The sequence shown here is derived from an EMBL/GenBank/DDBJ whole genome shotgun (WGS) entry which is preliminary data.</text>
</comment>
<dbReference type="PRINTS" id="PR00878">
    <property type="entry name" value="CHOLNESTRASE"/>
</dbReference>
<dbReference type="InterPro" id="IPR019819">
    <property type="entry name" value="Carboxylesterase_B_CS"/>
</dbReference>
<dbReference type="InterPro" id="IPR000997">
    <property type="entry name" value="Cholinesterase"/>
</dbReference>
<evidence type="ECO:0000256" key="4">
    <source>
        <dbReference type="SAM" id="SignalP"/>
    </source>
</evidence>
<dbReference type="SUPFAM" id="SSF53474">
    <property type="entry name" value="alpha/beta-Hydrolases"/>
    <property type="match status" value="1"/>
</dbReference>
<dbReference type="Gene3D" id="3.40.50.1820">
    <property type="entry name" value="alpha/beta hydrolase"/>
    <property type="match status" value="1"/>
</dbReference>
<dbReference type="OrthoDB" id="3200163at2759"/>
<evidence type="ECO:0000256" key="1">
    <source>
        <dbReference type="ARBA" id="ARBA00005964"/>
    </source>
</evidence>
<organism evidence="6 7">
    <name type="scientific">Holothuria leucospilota</name>
    <name type="common">Black long sea cucumber</name>
    <name type="synonym">Mertensiothuria leucospilota</name>
    <dbReference type="NCBI Taxonomy" id="206669"/>
    <lineage>
        <taxon>Eukaryota</taxon>
        <taxon>Metazoa</taxon>
        <taxon>Echinodermata</taxon>
        <taxon>Eleutherozoa</taxon>
        <taxon>Echinozoa</taxon>
        <taxon>Holothuroidea</taxon>
        <taxon>Aspidochirotacea</taxon>
        <taxon>Aspidochirotida</taxon>
        <taxon>Holothuriidae</taxon>
        <taxon>Holothuria</taxon>
    </lineage>
</organism>
<dbReference type="PROSITE" id="PS00941">
    <property type="entry name" value="CARBOXYLESTERASE_B_2"/>
    <property type="match status" value="1"/>
</dbReference>
<name>A0A9Q1C770_HOLLE</name>
<dbReference type="InterPro" id="IPR002018">
    <property type="entry name" value="CarbesteraseB"/>
</dbReference>
<feature type="active site" description="Charge relay system" evidence="3">
    <location>
        <position position="456"/>
    </location>
</feature>